<proteinExistence type="predicted"/>
<dbReference type="AlphaFoldDB" id="A0A841QGB6"/>
<name>A0A841QGB6_9PROT</name>
<evidence type="ECO:0000313" key="1">
    <source>
        <dbReference type="EMBL" id="MBB6457458.1"/>
    </source>
</evidence>
<evidence type="ECO:0000313" key="2">
    <source>
        <dbReference type="Proteomes" id="UP000578000"/>
    </source>
</evidence>
<organism evidence="1 2">
    <name type="scientific">Acetobacter lovaniensis</name>
    <dbReference type="NCBI Taxonomy" id="104100"/>
    <lineage>
        <taxon>Bacteria</taxon>
        <taxon>Pseudomonadati</taxon>
        <taxon>Pseudomonadota</taxon>
        <taxon>Alphaproteobacteria</taxon>
        <taxon>Acetobacterales</taxon>
        <taxon>Acetobacteraceae</taxon>
        <taxon>Acetobacter</taxon>
    </lineage>
</organism>
<dbReference type="EMBL" id="JACHIE010000008">
    <property type="protein sequence ID" value="MBB6457458.1"/>
    <property type="molecule type" value="Genomic_DNA"/>
</dbReference>
<dbReference type="RefSeq" id="WP_166114936.1">
    <property type="nucleotide sequence ID" value="NZ_BAABDB010000036.1"/>
</dbReference>
<reference evidence="1 2" key="1">
    <citation type="submission" date="2020-08" db="EMBL/GenBank/DDBJ databases">
        <title>Genomic Encyclopedia of Type Strains, Phase IV (KMG-IV): sequencing the most valuable type-strain genomes for metagenomic binning, comparative biology and taxonomic classification.</title>
        <authorList>
            <person name="Goeker M."/>
        </authorList>
    </citation>
    <scope>NUCLEOTIDE SEQUENCE [LARGE SCALE GENOMIC DNA]</scope>
    <source>
        <strain evidence="1 2">DSM 4491</strain>
    </source>
</reference>
<dbReference type="Proteomes" id="UP000578000">
    <property type="component" value="Unassembled WGS sequence"/>
</dbReference>
<dbReference type="SUPFAM" id="SSF160059">
    <property type="entry name" value="PriA/YqbF domain"/>
    <property type="match status" value="1"/>
</dbReference>
<accession>A0A841QGB6</accession>
<keyword evidence="2" id="KW-1185">Reference proteome</keyword>
<gene>
    <name evidence="1" type="ORF">HNR55_002054</name>
</gene>
<protein>
    <submittedName>
        <fullName evidence="1">Uncharacterized protein</fullName>
    </submittedName>
</protein>
<comment type="caution">
    <text evidence="1">The sequence shown here is derived from an EMBL/GenBank/DDBJ whole genome shotgun (WGS) entry which is preliminary data.</text>
</comment>
<sequence>MARAPQTNRAAAAGRGGEEISPDELVTLLSQKGAHVPRRKLIIVCREPGFRRADMEHPAVGIYPHDHFTAEQISAMVDEPMLELIGVGL</sequence>